<evidence type="ECO:0000313" key="3">
    <source>
        <dbReference type="Proteomes" id="UP000694400"/>
    </source>
</evidence>
<dbReference type="InterPro" id="IPR029168">
    <property type="entry name" value="REC114L"/>
</dbReference>
<accession>A0A8B9SJU3</accession>
<protein>
    <submittedName>
        <fullName evidence="2">REC114 meiotic recombination protein</fullName>
    </submittedName>
</protein>
<dbReference type="Proteomes" id="UP000694400">
    <property type="component" value="Chromosome 12"/>
</dbReference>
<sequence>MDSEIIHPKKDRCRCHRQISSAYKTTAEPTQNGGAEGRTTARDNGPREPERTTGLALVSLVLADWWRRPLPRSLLSPIGCRFPPLLLHLLRSRSHLRAEMAAGGGGGSLSGSASTWPLQRYGRFLPPTDGDEEQTASSWQVFESNEESGHLILTIVVSGHFFISRGRTVLEGFSLIDCHKWLKIVRRADCLLLCAKSKNECRMFRVQFGGDSKQQMLEHCCNCVQKLAEYVPVQVTDDQSQNLCHSLSGGSQAEDAEQVLHVVSKQEYVDAKTGKRATPLFFLLQSVLKQKFELPLVYRHSVWSAQELGPFIRLCLMDQNFPAFVEDVEKELKKITGRLSNIQLTATGISAPGYTVLRIYKLKCN</sequence>
<organism evidence="2 3">
    <name type="scientific">Anas platyrhynchos</name>
    <name type="common">Mallard</name>
    <name type="synonym">Anas boschas</name>
    <dbReference type="NCBI Taxonomy" id="8839"/>
    <lineage>
        <taxon>Eukaryota</taxon>
        <taxon>Metazoa</taxon>
        <taxon>Chordata</taxon>
        <taxon>Craniata</taxon>
        <taxon>Vertebrata</taxon>
        <taxon>Euteleostomi</taxon>
        <taxon>Archelosauria</taxon>
        <taxon>Archosauria</taxon>
        <taxon>Dinosauria</taxon>
        <taxon>Saurischia</taxon>
        <taxon>Theropoda</taxon>
        <taxon>Coelurosauria</taxon>
        <taxon>Aves</taxon>
        <taxon>Neognathae</taxon>
        <taxon>Galloanserae</taxon>
        <taxon>Anseriformes</taxon>
        <taxon>Anatidae</taxon>
        <taxon>Anatinae</taxon>
        <taxon>Anas</taxon>
    </lineage>
</organism>
<feature type="region of interest" description="Disordered" evidence="1">
    <location>
        <begin position="21"/>
        <end position="51"/>
    </location>
</feature>
<evidence type="ECO:0000256" key="1">
    <source>
        <dbReference type="SAM" id="MobiDB-lite"/>
    </source>
</evidence>
<reference evidence="2" key="3">
    <citation type="submission" date="2025-09" db="UniProtKB">
        <authorList>
            <consortium name="Ensembl"/>
        </authorList>
    </citation>
    <scope>IDENTIFICATION</scope>
</reference>
<evidence type="ECO:0000313" key="2">
    <source>
        <dbReference type="Ensembl" id="ENSAPLP00020007321.1"/>
    </source>
</evidence>
<dbReference type="AlphaFoldDB" id="A0A8B9SJU3"/>
<dbReference type="PANTHER" id="PTHR34921">
    <property type="entry name" value="MEIOTIC RECOMBINATION PROTEIN REC114"/>
    <property type="match status" value="1"/>
</dbReference>
<name>A0A8B9SJU3_ANAPL</name>
<dbReference type="PANTHER" id="PTHR34921:SF1">
    <property type="entry name" value="MEIOTIC RECOMBINATION PROTEIN REC114"/>
    <property type="match status" value="1"/>
</dbReference>
<feature type="compositionally biased region" description="Basic and acidic residues" evidence="1">
    <location>
        <begin position="39"/>
        <end position="51"/>
    </location>
</feature>
<feature type="compositionally biased region" description="Polar residues" evidence="1">
    <location>
        <begin position="21"/>
        <end position="33"/>
    </location>
</feature>
<reference evidence="2" key="2">
    <citation type="submission" date="2025-08" db="UniProtKB">
        <authorList>
            <consortium name="Ensembl"/>
        </authorList>
    </citation>
    <scope>IDENTIFICATION</scope>
</reference>
<dbReference type="Pfam" id="PF15165">
    <property type="entry name" value="REC114-like"/>
    <property type="match status" value="1"/>
</dbReference>
<dbReference type="Ensembl" id="ENSAPLT00020007866.1">
    <property type="protein sequence ID" value="ENSAPLP00020007321.1"/>
    <property type="gene ID" value="ENSAPLG00020005360.1"/>
</dbReference>
<proteinExistence type="predicted"/>
<reference evidence="2" key="1">
    <citation type="submission" date="2019-08" db="EMBL/GenBank/DDBJ databases">
        <title>Three high-quality genomes provides insights into domestication of ducks.</title>
        <authorList>
            <person name="Hou Z.C."/>
            <person name="Zhu F."/>
            <person name="Yin Z.T."/>
            <person name="Zhang F."/>
        </authorList>
    </citation>
    <scope>NUCLEOTIDE SEQUENCE [LARGE SCALE GENOMIC DNA]</scope>
</reference>